<protein>
    <submittedName>
        <fullName evidence="2">Uncharacterized protein</fullName>
    </submittedName>
</protein>
<accession>A0A6A6A6E8</accession>
<reference evidence="2" key="1">
    <citation type="journal article" date="2020" name="Stud. Mycol.">
        <title>101 Dothideomycetes genomes: a test case for predicting lifestyles and emergence of pathogens.</title>
        <authorList>
            <person name="Haridas S."/>
            <person name="Albert R."/>
            <person name="Binder M."/>
            <person name="Bloem J."/>
            <person name="Labutti K."/>
            <person name="Salamov A."/>
            <person name="Andreopoulos B."/>
            <person name="Baker S."/>
            <person name="Barry K."/>
            <person name="Bills G."/>
            <person name="Bluhm B."/>
            <person name="Cannon C."/>
            <person name="Castanera R."/>
            <person name="Culley D."/>
            <person name="Daum C."/>
            <person name="Ezra D."/>
            <person name="Gonzalez J."/>
            <person name="Henrissat B."/>
            <person name="Kuo A."/>
            <person name="Liang C."/>
            <person name="Lipzen A."/>
            <person name="Lutzoni F."/>
            <person name="Magnuson J."/>
            <person name="Mondo S."/>
            <person name="Nolan M."/>
            <person name="Ohm R."/>
            <person name="Pangilinan J."/>
            <person name="Park H.-J."/>
            <person name="Ramirez L."/>
            <person name="Alfaro M."/>
            <person name="Sun H."/>
            <person name="Tritt A."/>
            <person name="Yoshinaga Y."/>
            <person name="Zwiers L.-H."/>
            <person name="Turgeon B."/>
            <person name="Goodwin S."/>
            <person name="Spatafora J."/>
            <person name="Crous P."/>
            <person name="Grigoriev I."/>
        </authorList>
    </citation>
    <scope>NUCLEOTIDE SEQUENCE</scope>
    <source>
        <strain evidence="2">CBS 119687</strain>
    </source>
</reference>
<evidence type="ECO:0000313" key="2">
    <source>
        <dbReference type="EMBL" id="KAF2126644.1"/>
    </source>
</evidence>
<dbReference type="OrthoDB" id="3672963at2759"/>
<dbReference type="EMBL" id="ML977513">
    <property type="protein sequence ID" value="KAF2126644.1"/>
    <property type="molecule type" value="Genomic_DNA"/>
</dbReference>
<dbReference type="RefSeq" id="XP_033521036.1">
    <property type="nucleotide sequence ID" value="XM_033671724.1"/>
</dbReference>
<evidence type="ECO:0000256" key="1">
    <source>
        <dbReference type="SAM" id="MobiDB-lite"/>
    </source>
</evidence>
<evidence type="ECO:0000313" key="3">
    <source>
        <dbReference type="Proteomes" id="UP000799771"/>
    </source>
</evidence>
<feature type="region of interest" description="Disordered" evidence="1">
    <location>
        <begin position="188"/>
        <end position="211"/>
    </location>
</feature>
<keyword evidence="3" id="KW-1185">Reference proteome</keyword>
<dbReference type="Proteomes" id="UP000799771">
    <property type="component" value="Unassembled WGS sequence"/>
</dbReference>
<name>A0A6A6A6E8_9PLEO</name>
<dbReference type="GeneID" id="54412156"/>
<organism evidence="2 3">
    <name type="scientific">Dothidotthia symphoricarpi CBS 119687</name>
    <dbReference type="NCBI Taxonomy" id="1392245"/>
    <lineage>
        <taxon>Eukaryota</taxon>
        <taxon>Fungi</taxon>
        <taxon>Dikarya</taxon>
        <taxon>Ascomycota</taxon>
        <taxon>Pezizomycotina</taxon>
        <taxon>Dothideomycetes</taxon>
        <taxon>Pleosporomycetidae</taxon>
        <taxon>Pleosporales</taxon>
        <taxon>Dothidotthiaceae</taxon>
        <taxon>Dothidotthia</taxon>
    </lineage>
</organism>
<dbReference type="AlphaFoldDB" id="A0A6A6A6E8"/>
<sequence>MNEPSGTLLRTHFRNALNGLPGGLPKYDQEGLLDGLCILLCRPLFLYAIAPRVRRESYNADSTFGEKVSQALQDSDKKCNDDKGIDIDISKLKVKIKWTANATSTEDIEDNSDGDGDVGAWATQLLYGDNVLVEGRQVGITREDSFVQSFAWFCDEVEFLQFQFRGQSLATPLKLKLKLNLKAKSPVGAKGGMKKKASETDRVVKKRKTDQGKAQKLTLRFPKAVWNSVDEGM</sequence>
<feature type="compositionally biased region" description="Basic and acidic residues" evidence="1">
    <location>
        <begin position="196"/>
        <end position="211"/>
    </location>
</feature>
<gene>
    <name evidence="2" type="ORF">P153DRAFT_399404</name>
</gene>
<proteinExistence type="predicted"/>